<dbReference type="InterPro" id="IPR004443">
    <property type="entry name" value="YjeF_N_dom"/>
</dbReference>
<evidence type="ECO:0000259" key="20">
    <source>
        <dbReference type="PROSITE" id="PS51383"/>
    </source>
</evidence>
<evidence type="ECO:0000256" key="13">
    <source>
        <dbReference type="ARBA" id="ARBA00023268"/>
    </source>
</evidence>
<dbReference type="RefSeq" id="WP_147390736.1">
    <property type="nucleotide sequence ID" value="NZ_AQHF01000026.1"/>
</dbReference>
<evidence type="ECO:0000256" key="1">
    <source>
        <dbReference type="ARBA" id="ARBA00000013"/>
    </source>
</evidence>
<evidence type="ECO:0000256" key="4">
    <source>
        <dbReference type="ARBA" id="ARBA00009524"/>
    </source>
</evidence>
<feature type="binding site" evidence="17">
    <location>
        <position position="371"/>
    </location>
    <ligand>
        <name>(6S)-NADPHX</name>
        <dbReference type="ChEBI" id="CHEBI:64076"/>
    </ligand>
</feature>
<feature type="binding site" evidence="18">
    <location>
        <position position="68"/>
    </location>
    <ligand>
        <name>K(+)</name>
        <dbReference type="ChEBI" id="CHEBI:29103"/>
    </ligand>
</feature>
<keyword evidence="10 17" id="KW-0520">NAD</keyword>
<feature type="binding site" evidence="17">
    <location>
        <position position="437"/>
    </location>
    <ligand>
        <name>AMP</name>
        <dbReference type="ChEBI" id="CHEBI:456215"/>
    </ligand>
</feature>
<dbReference type="PROSITE" id="PS51385">
    <property type="entry name" value="YJEF_N"/>
    <property type="match status" value="1"/>
</dbReference>
<dbReference type="Pfam" id="PF01256">
    <property type="entry name" value="Carb_kinase"/>
    <property type="match status" value="1"/>
</dbReference>
<dbReference type="HAMAP" id="MF_01965">
    <property type="entry name" value="NADHX_dehydratase"/>
    <property type="match status" value="1"/>
</dbReference>
<evidence type="ECO:0000256" key="17">
    <source>
        <dbReference type="HAMAP-Rule" id="MF_01965"/>
    </source>
</evidence>
<dbReference type="CDD" id="cd01171">
    <property type="entry name" value="YXKO-related"/>
    <property type="match status" value="1"/>
</dbReference>
<keyword evidence="8 17" id="KW-0521">NADP</keyword>
<comment type="similarity">
    <text evidence="18">Belongs to the NnrE/AIBP family.</text>
</comment>
<evidence type="ECO:0000256" key="8">
    <source>
        <dbReference type="ARBA" id="ARBA00022857"/>
    </source>
</evidence>
<organism evidence="22 23">
    <name type="scientific">Pseudoalteromonas peptidolytica F12-50-A1</name>
    <dbReference type="NCBI Taxonomy" id="1315280"/>
    <lineage>
        <taxon>Bacteria</taxon>
        <taxon>Pseudomonadati</taxon>
        <taxon>Pseudomonadota</taxon>
        <taxon>Gammaproteobacteria</taxon>
        <taxon>Alteromonadales</taxon>
        <taxon>Pseudoalteromonadaceae</taxon>
        <taxon>Pseudoalteromonas</taxon>
    </lineage>
</organism>
<gene>
    <name evidence="22" type="primary">nnr</name>
    <name evidence="17" type="synonym">nnrD</name>
    <name evidence="18" type="synonym">nnrE</name>
    <name evidence="22" type="ORF">PPEP_a1850</name>
</gene>
<comment type="catalytic activity">
    <reaction evidence="2 18 19">
        <text>(6R)-NADPHX = (6S)-NADPHX</text>
        <dbReference type="Rhea" id="RHEA:32227"/>
        <dbReference type="ChEBI" id="CHEBI:64076"/>
        <dbReference type="ChEBI" id="CHEBI:64077"/>
        <dbReference type="EC" id="5.1.99.6"/>
    </reaction>
</comment>
<evidence type="ECO:0000256" key="15">
    <source>
        <dbReference type="ARBA" id="ARBA00048238"/>
    </source>
</evidence>
<evidence type="ECO:0000313" key="23">
    <source>
        <dbReference type="Proteomes" id="UP000660708"/>
    </source>
</evidence>
<keyword evidence="12 17" id="KW-0456">Lyase</keyword>
<feature type="domain" description="YjeF C-terminal" evidence="20">
    <location>
        <begin position="229"/>
        <end position="494"/>
    </location>
</feature>
<dbReference type="PANTHER" id="PTHR12592">
    <property type="entry name" value="ATP-DEPENDENT (S)-NAD(P)H-HYDRATE DEHYDRATASE FAMILY MEMBER"/>
    <property type="match status" value="1"/>
</dbReference>
<evidence type="ECO:0000256" key="19">
    <source>
        <dbReference type="PIRNR" id="PIRNR017184"/>
    </source>
</evidence>
<sequence>MANEYSDNLPQVAYTSQQVQQYEGQAAKLSGTNLTTLMRRAGHAAFSYVNDTMSSHEKVLVITGKGNNAGDGFIVAQLCREAGIAVTVLTLFEPKRLAGDAQQAYRQYHGKLVSTYSEIDLSQFTTVVDAVFGTGFRGELPEHVRTCFDCINNLPIRKVALDVPSGVNATTGEVAPSALMASTTVTFIALKQGLLSGTAKRFVGNLLLAGLGVDKAFNSQVTATSNFLNHETLMATRPQRALDSYKNSHGHVLVIGGNHGMAGAVRLAAEAALRAGAGLVSVATHPDNTAAVLYGRYELMVHAVATAEALLPLLNKASVVVLGPGLGQDLWAQSLFRRVIQTKLPLVLDADGLNLLAKEPVARSNWVLTPHLGEARRLLNNVNAKVDEADRFAVVSNISKQYQATTVLKGPGSLVAQQQSININRSGCAAMASAGMGDVLSGIIGGLLAQGMEAFAATNLAVYIHGLAAEQAADDGAKGMLAGDLFEHIRGILG</sequence>
<dbReference type="GO" id="GO:0052855">
    <property type="term" value="F:ADP-dependent NAD(P)H-hydrate dehydratase activity"/>
    <property type="evidence" value="ECO:0007669"/>
    <property type="project" value="UniProtKB-UniRule"/>
</dbReference>
<feature type="binding site" evidence="17">
    <location>
        <position position="438"/>
    </location>
    <ligand>
        <name>(6S)-NADPHX</name>
        <dbReference type="ChEBI" id="CHEBI:64076"/>
    </ligand>
</feature>
<evidence type="ECO:0000256" key="2">
    <source>
        <dbReference type="ARBA" id="ARBA00000909"/>
    </source>
</evidence>
<evidence type="ECO:0000256" key="18">
    <source>
        <dbReference type="HAMAP-Rule" id="MF_01966"/>
    </source>
</evidence>
<keyword evidence="23" id="KW-1185">Reference proteome</keyword>
<dbReference type="AlphaFoldDB" id="A0A8I0T6N3"/>
<protein>
    <recommendedName>
        <fullName evidence="19">Bifunctional NAD(P)H-hydrate repair enzyme</fullName>
    </recommendedName>
    <alternativeName>
        <fullName evidence="19">Nicotinamide nucleotide repair protein</fullName>
    </alternativeName>
    <domain>
        <recommendedName>
            <fullName evidence="19">ADP-dependent (S)-NAD(P)H-hydrate dehydratase</fullName>
            <ecNumber evidence="19">4.2.1.136</ecNumber>
        </recommendedName>
        <alternativeName>
            <fullName evidence="19">ADP-dependent NAD(P)HX dehydratase</fullName>
        </alternativeName>
    </domain>
    <domain>
        <recommendedName>
            <fullName evidence="19">NAD(P)H-hydrate epimerase</fullName>
            <ecNumber evidence="19">5.1.99.6</ecNumber>
        </recommendedName>
    </domain>
</protein>
<comment type="caution">
    <text evidence="22">The sequence shown here is derived from an EMBL/GenBank/DDBJ whole genome shotgun (WGS) entry which is preliminary data.</text>
</comment>
<comment type="catalytic activity">
    <reaction evidence="16 17 19">
        <text>(6S)-NADPHX + ADP = AMP + phosphate + NADPH + H(+)</text>
        <dbReference type="Rhea" id="RHEA:32235"/>
        <dbReference type="ChEBI" id="CHEBI:15378"/>
        <dbReference type="ChEBI" id="CHEBI:43474"/>
        <dbReference type="ChEBI" id="CHEBI:57783"/>
        <dbReference type="ChEBI" id="CHEBI:64076"/>
        <dbReference type="ChEBI" id="CHEBI:456215"/>
        <dbReference type="ChEBI" id="CHEBI:456216"/>
        <dbReference type="EC" id="4.2.1.136"/>
    </reaction>
</comment>
<reference evidence="22 23" key="1">
    <citation type="submission" date="2015-06" db="EMBL/GenBank/DDBJ databases">
        <title>Genome sequence of Pseudoalteromonas peptidolytica.</title>
        <authorList>
            <person name="Xie B.-B."/>
            <person name="Rong J.-C."/>
            <person name="Qin Q.-L."/>
            <person name="Zhang Y.-Z."/>
        </authorList>
    </citation>
    <scope>NUCLEOTIDE SEQUENCE [LARGE SCALE GENOMIC DNA]</scope>
    <source>
        <strain evidence="22 23">F12-50-A1</strain>
    </source>
</reference>
<comment type="caution">
    <text evidence="18">Lacks conserved residue(s) required for the propagation of feature annotation.</text>
</comment>
<keyword evidence="5 18" id="KW-0479">Metal-binding</keyword>
<evidence type="ECO:0000313" key="22">
    <source>
        <dbReference type="EMBL" id="MBE0347404.1"/>
    </source>
</evidence>
<comment type="cofactor">
    <cofactor evidence="17">
        <name>Mg(2+)</name>
        <dbReference type="ChEBI" id="CHEBI:18420"/>
    </cofactor>
</comment>
<dbReference type="InterPro" id="IPR030677">
    <property type="entry name" value="Nnr"/>
</dbReference>
<dbReference type="GO" id="GO:0005524">
    <property type="term" value="F:ATP binding"/>
    <property type="evidence" value="ECO:0007669"/>
    <property type="project" value="UniProtKB-UniRule"/>
</dbReference>
<dbReference type="InterPro" id="IPR000631">
    <property type="entry name" value="CARKD"/>
</dbReference>
<comment type="subunit">
    <text evidence="17">Homotetramer.</text>
</comment>
<feature type="binding site" evidence="18">
    <location>
        <position position="129"/>
    </location>
    <ligand>
        <name>K(+)</name>
        <dbReference type="ChEBI" id="CHEBI:29103"/>
    </ligand>
</feature>
<dbReference type="GO" id="GO:0110051">
    <property type="term" value="P:metabolite repair"/>
    <property type="evidence" value="ECO:0007669"/>
    <property type="project" value="TreeGrafter"/>
</dbReference>
<evidence type="ECO:0000256" key="5">
    <source>
        <dbReference type="ARBA" id="ARBA00022723"/>
    </source>
</evidence>
<evidence type="ECO:0000256" key="12">
    <source>
        <dbReference type="ARBA" id="ARBA00023239"/>
    </source>
</evidence>
<keyword evidence="9 18" id="KW-0630">Potassium</keyword>
<evidence type="ECO:0000256" key="10">
    <source>
        <dbReference type="ARBA" id="ARBA00023027"/>
    </source>
</evidence>
<comment type="similarity">
    <text evidence="3 19">In the N-terminal section; belongs to the NnrE/AIBP family.</text>
</comment>
<feature type="binding site" evidence="18">
    <location>
        <position position="165"/>
    </location>
    <ligand>
        <name>K(+)</name>
        <dbReference type="ChEBI" id="CHEBI:29103"/>
    </ligand>
</feature>
<dbReference type="PANTHER" id="PTHR12592:SF0">
    <property type="entry name" value="ATP-DEPENDENT (S)-NAD(P)H-HYDRATE DEHYDRATASE"/>
    <property type="match status" value="1"/>
</dbReference>
<dbReference type="Pfam" id="PF03853">
    <property type="entry name" value="YjeF_N"/>
    <property type="match status" value="1"/>
</dbReference>
<comment type="similarity">
    <text evidence="17">Belongs to the NnrD/CARKD family.</text>
</comment>
<dbReference type="Proteomes" id="UP000660708">
    <property type="component" value="Unassembled WGS sequence"/>
</dbReference>
<keyword evidence="11 18" id="KW-0413">Isomerase</keyword>
<dbReference type="EC" id="5.1.99.6" evidence="19"/>
<dbReference type="SUPFAM" id="SSF64153">
    <property type="entry name" value="YjeF N-terminal domain-like"/>
    <property type="match status" value="1"/>
</dbReference>
<feature type="binding site" evidence="18">
    <location>
        <position position="162"/>
    </location>
    <ligand>
        <name>(6S)-NADPHX</name>
        <dbReference type="ChEBI" id="CHEBI:64076"/>
    </ligand>
</feature>
<accession>A0A8I0T6N3</accession>
<feature type="binding site" evidence="17">
    <location>
        <position position="264"/>
    </location>
    <ligand>
        <name>(6S)-NADPHX</name>
        <dbReference type="ChEBI" id="CHEBI:64076"/>
    </ligand>
</feature>
<comment type="cofactor">
    <cofactor evidence="18 19">
        <name>K(+)</name>
        <dbReference type="ChEBI" id="CHEBI:29103"/>
    </cofactor>
    <text evidence="18 19">Binds 1 potassium ion per subunit.</text>
</comment>
<feature type="domain" description="YjeF N-terminal" evidence="21">
    <location>
        <begin position="19"/>
        <end position="219"/>
    </location>
</feature>
<comment type="function">
    <text evidence="14 19">Bifunctional enzyme that catalyzes the epimerization of the S- and R-forms of NAD(P)HX and the dehydration of the S-form of NAD(P)HX at the expense of ADP, which is converted to AMP. This allows the repair of both epimers of NAD(P)HX, a damaged form of NAD(P)H that is a result of enzymatic or heat-dependent hydration.</text>
</comment>
<dbReference type="InterPro" id="IPR029056">
    <property type="entry name" value="Ribokinase-like"/>
</dbReference>
<dbReference type="Gene3D" id="3.40.1190.20">
    <property type="match status" value="1"/>
</dbReference>
<keyword evidence="6 17" id="KW-0547">Nucleotide-binding</keyword>
<dbReference type="NCBIfam" id="TIGR00196">
    <property type="entry name" value="yjeF_cterm"/>
    <property type="match status" value="1"/>
</dbReference>
<evidence type="ECO:0000256" key="7">
    <source>
        <dbReference type="ARBA" id="ARBA00022840"/>
    </source>
</evidence>
<keyword evidence="13" id="KW-0511">Multifunctional enzyme</keyword>
<evidence type="ECO:0000256" key="11">
    <source>
        <dbReference type="ARBA" id="ARBA00023235"/>
    </source>
</evidence>
<dbReference type="PROSITE" id="PS51383">
    <property type="entry name" value="YJEF_C_3"/>
    <property type="match status" value="1"/>
</dbReference>
<dbReference type="EMBL" id="AQHF01000026">
    <property type="protein sequence ID" value="MBE0347404.1"/>
    <property type="molecule type" value="Genomic_DNA"/>
</dbReference>
<dbReference type="GO" id="GO:0052856">
    <property type="term" value="F:NAD(P)HX epimerase activity"/>
    <property type="evidence" value="ECO:0007669"/>
    <property type="project" value="UniProtKB-UniRule"/>
</dbReference>
<dbReference type="SUPFAM" id="SSF53613">
    <property type="entry name" value="Ribokinase-like"/>
    <property type="match status" value="1"/>
</dbReference>
<comment type="catalytic activity">
    <reaction evidence="15 17 19">
        <text>(6S)-NADHX + ADP = AMP + phosphate + NADH + H(+)</text>
        <dbReference type="Rhea" id="RHEA:32223"/>
        <dbReference type="ChEBI" id="CHEBI:15378"/>
        <dbReference type="ChEBI" id="CHEBI:43474"/>
        <dbReference type="ChEBI" id="CHEBI:57945"/>
        <dbReference type="ChEBI" id="CHEBI:64074"/>
        <dbReference type="ChEBI" id="CHEBI:456215"/>
        <dbReference type="ChEBI" id="CHEBI:456216"/>
        <dbReference type="EC" id="4.2.1.136"/>
    </reaction>
</comment>
<dbReference type="InterPro" id="IPR017953">
    <property type="entry name" value="Carbohydrate_kinase_pred_CS"/>
</dbReference>
<dbReference type="InterPro" id="IPR036652">
    <property type="entry name" value="YjeF_N_dom_sf"/>
</dbReference>
<dbReference type="GO" id="GO:0046872">
    <property type="term" value="F:metal ion binding"/>
    <property type="evidence" value="ECO:0007669"/>
    <property type="project" value="UniProtKB-UniRule"/>
</dbReference>
<feature type="binding site" evidence="18">
    <location>
        <begin position="133"/>
        <end position="139"/>
    </location>
    <ligand>
        <name>(6S)-NADPHX</name>
        <dbReference type="ChEBI" id="CHEBI:64076"/>
    </ligand>
</feature>
<evidence type="ECO:0000256" key="3">
    <source>
        <dbReference type="ARBA" id="ARBA00006001"/>
    </source>
</evidence>
<dbReference type="Gene3D" id="3.40.50.10260">
    <property type="entry name" value="YjeF N-terminal domain"/>
    <property type="match status" value="1"/>
</dbReference>
<comment type="catalytic activity">
    <reaction evidence="1 18 19">
        <text>(6R)-NADHX = (6S)-NADHX</text>
        <dbReference type="Rhea" id="RHEA:32215"/>
        <dbReference type="ChEBI" id="CHEBI:64074"/>
        <dbReference type="ChEBI" id="CHEBI:64075"/>
        <dbReference type="EC" id="5.1.99.6"/>
    </reaction>
</comment>
<keyword evidence="7 17" id="KW-0067">ATP-binding</keyword>
<dbReference type="PROSITE" id="PS01050">
    <property type="entry name" value="YJEF_C_2"/>
    <property type="match status" value="1"/>
</dbReference>
<comment type="function">
    <text evidence="18">Catalyzes the epimerization of the S- and R-forms of NAD(P)HX, a damaged form of NAD(P)H that is a result of enzymatic or heat-dependent hydration. This is a prerequisite for the S-specific NAD(P)H-hydrate dehydratase to allow the repair of both epimers of NAD(P)HX.</text>
</comment>
<proteinExistence type="inferred from homology"/>
<evidence type="ECO:0000256" key="14">
    <source>
        <dbReference type="ARBA" id="ARBA00025153"/>
    </source>
</evidence>
<name>A0A8I0T6N3_9GAMM</name>
<dbReference type="PIRSF" id="PIRSF017184">
    <property type="entry name" value="Nnr"/>
    <property type="match status" value="1"/>
</dbReference>
<dbReference type="PROSITE" id="PS01049">
    <property type="entry name" value="YJEF_C_1"/>
    <property type="match status" value="1"/>
</dbReference>
<feature type="binding site" evidence="17">
    <location>
        <position position="325"/>
    </location>
    <ligand>
        <name>(6S)-NADPHX</name>
        <dbReference type="ChEBI" id="CHEBI:64076"/>
    </ligand>
</feature>
<evidence type="ECO:0000259" key="21">
    <source>
        <dbReference type="PROSITE" id="PS51385"/>
    </source>
</evidence>
<evidence type="ECO:0000256" key="6">
    <source>
        <dbReference type="ARBA" id="ARBA00022741"/>
    </source>
</evidence>
<dbReference type="GO" id="GO:0046496">
    <property type="term" value="P:nicotinamide nucleotide metabolic process"/>
    <property type="evidence" value="ECO:0007669"/>
    <property type="project" value="UniProtKB-UniRule"/>
</dbReference>
<evidence type="ECO:0000256" key="9">
    <source>
        <dbReference type="ARBA" id="ARBA00022958"/>
    </source>
</evidence>
<dbReference type="EC" id="4.2.1.136" evidence="19"/>
<comment type="similarity">
    <text evidence="4 19">In the C-terminal section; belongs to the NnrD/CARKD family.</text>
</comment>
<feature type="binding site" evidence="17">
    <location>
        <begin position="409"/>
        <end position="413"/>
    </location>
    <ligand>
        <name>AMP</name>
        <dbReference type="ChEBI" id="CHEBI:456215"/>
    </ligand>
</feature>
<comment type="function">
    <text evidence="17">Catalyzes the dehydration of the S-form of NAD(P)HX at the expense of ADP, which is converted to AMP. Together with NAD(P)HX epimerase, which catalyzes the epimerization of the S- and R-forms, the enzyme allows the repair of both epimers of NAD(P)HX, a damaged form of NAD(P)H that is a result of enzymatic or heat-dependent hydration.</text>
</comment>
<dbReference type="NCBIfam" id="TIGR00197">
    <property type="entry name" value="yjeF_nterm"/>
    <property type="match status" value="1"/>
</dbReference>
<dbReference type="HAMAP" id="MF_01966">
    <property type="entry name" value="NADHX_epimerase"/>
    <property type="match status" value="1"/>
</dbReference>
<evidence type="ECO:0000256" key="16">
    <source>
        <dbReference type="ARBA" id="ARBA00049209"/>
    </source>
</evidence>